<evidence type="ECO:0000256" key="1">
    <source>
        <dbReference type="SAM" id="MobiDB-lite"/>
    </source>
</evidence>
<dbReference type="AlphaFoldDB" id="A0A7J8BMZ0"/>
<dbReference type="EMBL" id="JACASF010000023">
    <property type="protein sequence ID" value="KAF6399879.1"/>
    <property type="molecule type" value="Genomic_DNA"/>
</dbReference>
<protein>
    <submittedName>
        <fullName evidence="2">Uncharacterized protein</fullName>
    </submittedName>
</protein>
<accession>A0A7J8BMZ0</accession>
<name>A0A7J8BMZ0_MOLMO</name>
<evidence type="ECO:0000313" key="3">
    <source>
        <dbReference type="Proteomes" id="UP000550707"/>
    </source>
</evidence>
<dbReference type="Proteomes" id="UP000550707">
    <property type="component" value="Unassembled WGS sequence"/>
</dbReference>
<comment type="caution">
    <text evidence="2">The sequence shown here is derived from an EMBL/GenBank/DDBJ whole genome shotgun (WGS) entry which is preliminary data.</text>
</comment>
<sequence>MGTPAAGRADKSRTDLLQETEAGPVWSRKEQAGGGWGQEEAPPPSKAGGPGSWETLDSWSPPTALGWPPPGEGLMGRGCSVCGLTVPWPLAKPPAAIFSPLPDGQGLPTAADPDTSEKTLGSNDGLTHVCRV</sequence>
<feature type="region of interest" description="Disordered" evidence="1">
    <location>
        <begin position="97"/>
        <end position="126"/>
    </location>
</feature>
<organism evidence="2 3">
    <name type="scientific">Molossus molossus</name>
    <name type="common">Pallas' mastiff bat</name>
    <name type="synonym">Vespertilio molossus</name>
    <dbReference type="NCBI Taxonomy" id="27622"/>
    <lineage>
        <taxon>Eukaryota</taxon>
        <taxon>Metazoa</taxon>
        <taxon>Chordata</taxon>
        <taxon>Craniata</taxon>
        <taxon>Vertebrata</taxon>
        <taxon>Euteleostomi</taxon>
        <taxon>Mammalia</taxon>
        <taxon>Eutheria</taxon>
        <taxon>Laurasiatheria</taxon>
        <taxon>Chiroptera</taxon>
        <taxon>Yangochiroptera</taxon>
        <taxon>Molossidae</taxon>
        <taxon>Molossus</taxon>
    </lineage>
</organism>
<proteinExistence type="predicted"/>
<reference evidence="2 3" key="1">
    <citation type="journal article" date="2020" name="Nature">
        <title>Six reference-quality genomes reveal evolution of bat adaptations.</title>
        <authorList>
            <person name="Jebb D."/>
            <person name="Huang Z."/>
            <person name="Pippel M."/>
            <person name="Hughes G.M."/>
            <person name="Lavrichenko K."/>
            <person name="Devanna P."/>
            <person name="Winkler S."/>
            <person name="Jermiin L.S."/>
            <person name="Skirmuntt E.C."/>
            <person name="Katzourakis A."/>
            <person name="Burkitt-Gray L."/>
            <person name="Ray D.A."/>
            <person name="Sullivan K.A.M."/>
            <person name="Roscito J.G."/>
            <person name="Kirilenko B.M."/>
            <person name="Davalos L.M."/>
            <person name="Corthals A.P."/>
            <person name="Power M.L."/>
            <person name="Jones G."/>
            <person name="Ransome R.D."/>
            <person name="Dechmann D.K.N."/>
            <person name="Locatelli A.G."/>
            <person name="Puechmaille S.J."/>
            <person name="Fedrigo O."/>
            <person name="Jarvis E.D."/>
            <person name="Hiller M."/>
            <person name="Vernes S.C."/>
            <person name="Myers E.W."/>
            <person name="Teeling E.C."/>
        </authorList>
    </citation>
    <scope>NUCLEOTIDE SEQUENCE [LARGE SCALE GENOMIC DNA]</scope>
    <source>
        <strain evidence="2">MMolMol1</strain>
        <tissue evidence="2">Muscle</tissue>
    </source>
</reference>
<keyword evidence="3" id="KW-1185">Reference proteome</keyword>
<evidence type="ECO:0000313" key="2">
    <source>
        <dbReference type="EMBL" id="KAF6399879.1"/>
    </source>
</evidence>
<feature type="region of interest" description="Disordered" evidence="1">
    <location>
        <begin position="1"/>
        <end position="77"/>
    </location>
</feature>
<dbReference type="InParanoid" id="A0A7J8BMZ0"/>
<gene>
    <name evidence="2" type="ORF">HJG59_010144</name>
</gene>